<evidence type="ECO:0000313" key="2">
    <source>
        <dbReference type="Proteomes" id="UP000765509"/>
    </source>
</evidence>
<dbReference type="Proteomes" id="UP000765509">
    <property type="component" value="Unassembled WGS sequence"/>
</dbReference>
<proteinExistence type="predicted"/>
<dbReference type="AlphaFoldDB" id="A0A9Q3FKN0"/>
<dbReference type="EMBL" id="AVOT02046627">
    <property type="protein sequence ID" value="MBW0541951.1"/>
    <property type="molecule type" value="Genomic_DNA"/>
</dbReference>
<keyword evidence="2" id="KW-1185">Reference proteome</keyword>
<protein>
    <submittedName>
        <fullName evidence="1">Uncharacterized protein</fullName>
    </submittedName>
</protein>
<accession>A0A9Q3FKN0</accession>
<gene>
    <name evidence="1" type="ORF">O181_081666</name>
</gene>
<name>A0A9Q3FKN0_9BASI</name>
<sequence>MAIEIKSEIKNDQYSEDSFEDFRNKIFACFKDREFIKEYNREESNQTDEFQICEISQDPPRNRINHADTYEDLWKAYIKILQRKKTKFIFIFKTRRNLIEVEASPLEKYLMNTILSNYLNPQSLLRIYKLKTIFFDEESFLNYHDEIYGWELPASEEEPDFIIIPYIELNQELKEENG</sequence>
<organism evidence="1 2">
    <name type="scientific">Austropuccinia psidii MF-1</name>
    <dbReference type="NCBI Taxonomy" id="1389203"/>
    <lineage>
        <taxon>Eukaryota</taxon>
        <taxon>Fungi</taxon>
        <taxon>Dikarya</taxon>
        <taxon>Basidiomycota</taxon>
        <taxon>Pucciniomycotina</taxon>
        <taxon>Pucciniomycetes</taxon>
        <taxon>Pucciniales</taxon>
        <taxon>Sphaerophragmiaceae</taxon>
        <taxon>Austropuccinia</taxon>
    </lineage>
</organism>
<reference evidence="1" key="1">
    <citation type="submission" date="2021-03" db="EMBL/GenBank/DDBJ databases">
        <title>Draft genome sequence of rust myrtle Austropuccinia psidii MF-1, a brazilian biotype.</title>
        <authorList>
            <person name="Quecine M.C."/>
            <person name="Pachon D.M.R."/>
            <person name="Bonatelli M.L."/>
            <person name="Correr F.H."/>
            <person name="Franceschini L.M."/>
            <person name="Leite T.F."/>
            <person name="Margarido G.R.A."/>
            <person name="Almeida C.A."/>
            <person name="Ferrarezi J.A."/>
            <person name="Labate C.A."/>
        </authorList>
    </citation>
    <scope>NUCLEOTIDE SEQUENCE</scope>
    <source>
        <strain evidence="1">MF-1</strain>
    </source>
</reference>
<comment type="caution">
    <text evidence="1">The sequence shown here is derived from an EMBL/GenBank/DDBJ whole genome shotgun (WGS) entry which is preliminary data.</text>
</comment>
<evidence type="ECO:0000313" key="1">
    <source>
        <dbReference type="EMBL" id="MBW0541951.1"/>
    </source>
</evidence>